<dbReference type="SUPFAM" id="SSF57938">
    <property type="entry name" value="DnaJ/Hsp40 cysteine-rich domain"/>
    <property type="match status" value="1"/>
</dbReference>
<accession>A0A2P2JMG0</accession>
<feature type="region of interest" description="Disordered" evidence="1">
    <location>
        <begin position="76"/>
        <end position="109"/>
    </location>
</feature>
<dbReference type="InterPro" id="IPR036410">
    <property type="entry name" value="HSP_DnaJ_Cys-rich_dom_sf"/>
</dbReference>
<protein>
    <submittedName>
        <fullName evidence="2">Uncharacterized protein LOC105643279</fullName>
    </submittedName>
</protein>
<feature type="compositionally biased region" description="Basic and acidic residues" evidence="1">
    <location>
        <begin position="76"/>
        <end position="88"/>
    </location>
</feature>
<organism evidence="2">
    <name type="scientific">Rhizophora mucronata</name>
    <name type="common">Asiatic mangrove</name>
    <dbReference type="NCBI Taxonomy" id="61149"/>
    <lineage>
        <taxon>Eukaryota</taxon>
        <taxon>Viridiplantae</taxon>
        <taxon>Streptophyta</taxon>
        <taxon>Embryophyta</taxon>
        <taxon>Tracheophyta</taxon>
        <taxon>Spermatophyta</taxon>
        <taxon>Magnoliopsida</taxon>
        <taxon>eudicotyledons</taxon>
        <taxon>Gunneridae</taxon>
        <taxon>Pentapetalae</taxon>
        <taxon>rosids</taxon>
        <taxon>fabids</taxon>
        <taxon>Malpighiales</taxon>
        <taxon>Rhizophoraceae</taxon>
        <taxon>Rhizophora</taxon>
    </lineage>
</organism>
<evidence type="ECO:0000256" key="1">
    <source>
        <dbReference type="SAM" id="MobiDB-lite"/>
    </source>
</evidence>
<evidence type="ECO:0000313" key="2">
    <source>
        <dbReference type="EMBL" id="MBW94655.1"/>
    </source>
</evidence>
<reference evidence="2" key="1">
    <citation type="submission" date="2018-02" db="EMBL/GenBank/DDBJ databases">
        <title>Rhizophora mucronata_Transcriptome.</title>
        <authorList>
            <person name="Meera S.P."/>
            <person name="Sreeshan A."/>
            <person name="Augustine A."/>
        </authorList>
    </citation>
    <scope>NUCLEOTIDE SEQUENCE</scope>
    <source>
        <tissue evidence="2">Leaf</tissue>
    </source>
</reference>
<sequence>MCGLQRQWKSCLPPLFWNRQDKLHTFSYASKREMAKMVRCRTCHGSGLDYCSRCLGTGEYRYIMGFRFMKMDIEDTQGRKNQKHDSRPRPNGTAEQFLDGGHFTSNCGT</sequence>
<proteinExistence type="predicted"/>
<dbReference type="AlphaFoldDB" id="A0A2P2JMG0"/>
<name>A0A2P2JMG0_RHIMU</name>
<dbReference type="EMBL" id="GGEC01014172">
    <property type="protein sequence ID" value="MBW94655.1"/>
    <property type="molecule type" value="Transcribed_RNA"/>
</dbReference>